<feature type="compositionally biased region" description="Low complexity" evidence="1">
    <location>
        <begin position="138"/>
        <end position="150"/>
    </location>
</feature>
<keyword evidence="3" id="KW-1185">Reference proteome</keyword>
<dbReference type="EMBL" id="BLBS01000004">
    <property type="protein sequence ID" value="GET85679.1"/>
    <property type="molecule type" value="Genomic_DNA"/>
</dbReference>
<proteinExistence type="predicted"/>
<evidence type="ECO:0000256" key="1">
    <source>
        <dbReference type="SAM" id="MobiDB-lite"/>
    </source>
</evidence>
<dbReference type="Proteomes" id="UP000419144">
    <property type="component" value="Unassembled WGS sequence"/>
</dbReference>
<evidence type="ECO:0000313" key="3">
    <source>
        <dbReference type="Proteomes" id="UP000419144"/>
    </source>
</evidence>
<feature type="region of interest" description="Disordered" evidence="1">
    <location>
        <begin position="136"/>
        <end position="208"/>
    </location>
</feature>
<name>A0A640KDU1_LEITA</name>
<reference evidence="2" key="1">
    <citation type="submission" date="2019-11" db="EMBL/GenBank/DDBJ databases">
        <title>Leishmania tarentolae CDS.</title>
        <authorList>
            <person name="Goto Y."/>
            <person name="Yamagishi J."/>
        </authorList>
    </citation>
    <scope>NUCLEOTIDE SEQUENCE [LARGE SCALE GENOMIC DNA]</scope>
    <source>
        <strain evidence="2">Parrot Tar II</strain>
    </source>
</reference>
<feature type="region of interest" description="Disordered" evidence="1">
    <location>
        <begin position="229"/>
        <end position="257"/>
    </location>
</feature>
<comment type="caution">
    <text evidence="2">The sequence shown here is derived from an EMBL/GenBank/DDBJ whole genome shotgun (WGS) entry which is preliminary data.</text>
</comment>
<feature type="region of interest" description="Disordered" evidence="1">
    <location>
        <begin position="347"/>
        <end position="380"/>
    </location>
</feature>
<protein>
    <submittedName>
        <fullName evidence="2">Uncharacterized protein</fullName>
    </submittedName>
</protein>
<gene>
    <name evidence="2" type="ORF">LtaPh_0407100</name>
</gene>
<dbReference type="AlphaFoldDB" id="A0A640KDU1"/>
<feature type="compositionally biased region" description="Polar residues" evidence="1">
    <location>
        <begin position="347"/>
        <end position="358"/>
    </location>
</feature>
<sequence>MDRHPSLASLAMAFHVAVDEQQQASSSTPIPSSRAWPDAGWHIRHHAYSSTQQRASLLVSSIEDTSGPVSASDAVAVGAPSQRCTFSLLSGPEYHRRYSSLSSRHNLDRTVDEFLQKATNDADVPPGLLDFLERQRNHQLQQQQTQPHSQARPLAHSSLVPTPSMNSVRIRSHRTPPSQSSAAPSHRCDSTTSHKAAMASRASSNNSNVADGKQFCWLVEAVTSEIPRGLEEEDEKKRRSLSAVGGGSSNAHARTRATTVTATAKQLESYLLPQRRYSSHAMTAPPRNSQGATERCHLPAEALRRRYSTIEDVCEGVRGGDGHSNPVIACLDSGASLPRLQRAHRSPSSTAIATNTHPSDCMPSLLQVSNCSPPRRARGNTAKAVTVSIHEVAGVQPHRVQQPREPHQPLHSAQNHVTEHVCAGSDEAVSAVVDCGDGVAADTYQPASSTPLIPAPPSVMPSALRGINTSGSARFAVHSARQSSYVVDDDDSSSRSCVPPAPLLQLSLAAPRASSRMSVSARLVSSAATANAMILSEASITDVSHAKLPPVAAACSMLAPARTSAEKSLFGGLGMPSAQQQQHHHARFRRLHTGGASNHSNSAVKSAGAEAVAAAAAVSLIDVTTAESVSGRMSSYEEMEPSLTAGVVWVGPLASYAASITSPTTGTLTSTTNYCCSGASNSIST</sequence>
<organism evidence="2 3">
    <name type="scientific">Leishmania tarentolae</name>
    <name type="common">Sauroleishmania tarentolae</name>
    <dbReference type="NCBI Taxonomy" id="5689"/>
    <lineage>
        <taxon>Eukaryota</taxon>
        <taxon>Discoba</taxon>
        <taxon>Euglenozoa</taxon>
        <taxon>Kinetoplastea</taxon>
        <taxon>Metakinetoplastina</taxon>
        <taxon>Trypanosomatida</taxon>
        <taxon>Trypanosomatidae</taxon>
        <taxon>Leishmaniinae</taxon>
        <taxon>Leishmania</taxon>
        <taxon>lizard Leishmania</taxon>
    </lineage>
</organism>
<evidence type="ECO:0000313" key="2">
    <source>
        <dbReference type="EMBL" id="GET85679.1"/>
    </source>
</evidence>
<dbReference type="OrthoDB" id="267413at2759"/>
<accession>A0A640KDU1</accession>
<dbReference type="VEuPathDB" id="TriTrypDB:LtaPh_0407100"/>
<feature type="compositionally biased region" description="Polar residues" evidence="1">
    <location>
        <begin position="159"/>
        <end position="183"/>
    </location>
</feature>
<feature type="compositionally biased region" description="Low complexity" evidence="1">
    <location>
        <begin position="196"/>
        <end position="208"/>
    </location>
</feature>